<dbReference type="RefSeq" id="WP_245339102.1">
    <property type="nucleotide sequence ID" value="NZ_JAGGLD010000002.1"/>
</dbReference>
<protein>
    <recommendedName>
        <fullName evidence="4">AlgX/AlgJ SGNH hydrolase-like domain-containing protein</fullName>
    </recommendedName>
</protein>
<sequence length="382" mass="44098">MKFTSLKITPQKMLVSGFLCAIFGMSGLFWVLPKTSFSETENRRLQQAPKFTWDHLISKQFSEDTEAYITDHFPWRTGWVQVKSEMEQARLQQENNGIYKGKDGYLFEKFNQPSDADLAQYTEAIGRFVQRHPESHMTLLLAPNSIGLYPERLPKFAPYGSEAYVNQFVGTKLGQRLTYLNGFDFLPKDSTQPLYYRTDHHWTTYGAFLAYQNYARHMQWTPESLIDYNVHTVSDAFLGSYQTRSQYGGLTPDTIQMYDPKSGRSSTQYVADTNQTIGLYDPSFLQRKDKYSYFLGGVHGLSVIHTQLPKNQTKIQKILVIKDSYAHSFLPFLTAHIPEIHVIDSRYYNGNISEYMTKNQITEVLFVFNTATFVDNPALLKL</sequence>
<keyword evidence="3" id="KW-1185">Reference proteome</keyword>
<dbReference type="EMBL" id="JAGGLD010000002">
    <property type="protein sequence ID" value="MBP2000757.1"/>
    <property type="molecule type" value="Genomic_DNA"/>
</dbReference>
<evidence type="ECO:0000313" key="2">
    <source>
        <dbReference type="EMBL" id="MBP2000757.1"/>
    </source>
</evidence>
<dbReference type="Pfam" id="PF14286">
    <property type="entry name" value="DHHW"/>
    <property type="match status" value="1"/>
</dbReference>
<reference evidence="2 3" key="1">
    <citation type="submission" date="2021-03" db="EMBL/GenBank/DDBJ databases">
        <title>Genomic Encyclopedia of Type Strains, Phase IV (KMG-IV): sequencing the most valuable type-strain genomes for metagenomic binning, comparative biology and taxonomic classification.</title>
        <authorList>
            <person name="Goeker M."/>
        </authorList>
    </citation>
    <scope>NUCLEOTIDE SEQUENCE [LARGE SCALE GENOMIC DNA]</scope>
    <source>
        <strain evidence="2 3">DSM 26806</strain>
    </source>
</reference>
<name>A0ABS4JGC0_9BACL</name>
<comment type="caution">
    <text evidence="2">The sequence shown here is derived from an EMBL/GenBank/DDBJ whole genome shotgun (WGS) entry which is preliminary data.</text>
</comment>
<accession>A0ABS4JGC0</accession>
<dbReference type="Proteomes" id="UP001519288">
    <property type="component" value="Unassembled WGS sequence"/>
</dbReference>
<evidence type="ECO:0000313" key="3">
    <source>
        <dbReference type="Proteomes" id="UP001519288"/>
    </source>
</evidence>
<keyword evidence="1" id="KW-0812">Transmembrane</keyword>
<proteinExistence type="predicted"/>
<organism evidence="2 3">
    <name type="scientific">Paenibacillus shirakamiensis</name>
    <dbReference type="NCBI Taxonomy" id="1265935"/>
    <lineage>
        <taxon>Bacteria</taxon>
        <taxon>Bacillati</taxon>
        <taxon>Bacillota</taxon>
        <taxon>Bacilli</taxon>
        <taxon>Bacillales</taxon>
        <taxon>Paenibacillaceae</taxon>
        <taxon>Paenibacillus</taxon>
    </lineage>
</organism>
<dbReference type="InterPro" id="IPR025945">
    <property type="entry name" value="DHHW"/>
</dbReference>
<gene>
    <name evidence="2" type="ORF">J2Z69_001788</name>
</gene>
<feature type="transmembrane region" description="Helical" evidence="1">
    <location>
        <begin position="12"/>
        <end position="32"/>
    </location>
</feature>
<evidence type="ECO:0008006" key="4">
    <source>
        <dbReference type="Google" id="ProtNLM"/>
    </source>
</evidence>
<keyword evidence="1" id="KW-1133">Transmembrane helix</keyword>
<keyword evidence="1" id="KW-0472">Membrane</keyword>
<evidence type="ECO:0000256" key="1">
    <source>
        <dbReference type="SAM" id="Phobius"/>
    </source>
</evidence>